<sequence length="472" mass="49898">MQHSDETQRAARQESARLTAESVHGVALTWVDNAGLTRVKAVPVGRLAHAATRGVGMSPVFDVYLVDDSYTTSRHIGGPDGDLRLVPDLERLTVLAGQPGWAWAPVDRYDQQGRPYPACQRLFARRMARRAAERGIELRMGFETEWVVQRDGAYPWAGPAYGMARVVELSDYVNEVLRTLAAQGVEVLQIHPEYAAGQFEVSVAPADPVGAADLAVLVRETIRAVSVRHGLTALFGPAVEAGGVGNGGHLHLSLWRDGRNLCRDGEGPFGMTDDSESFLAGVLDALPALMAIGAPTPASYLRLQPSHWAGVFQCWGLENREAALRFITGAPDDPDGANAEVKCFDPAANPYLVTGAVIAAGLAGIAAGARLPDPVRGDPAVTGADGPGAAASADGAGGTAAGDKATRGVTGTPARLPRSLPEALDHFERSDVLRDALGEALFEAVLAVRRAENELFAGRAPQQIADATRGRY</sequence>
<evidence type="ECO:0000313" key="1">
    <source>
        <dbReference type="EMBL" id="MEJ8655973.1"/>
    </source>
</evidence>
<evidence type="ECO:0000313" key="2">
    <source>
        <dbReference type="Proteomes" id="UP001375539"/>
    </source>
</evidence>
<protein>
    <submittedName>
        <fullName evidence="1">Glutamine synthetase family protein</fullName>
        <ecNumber evidence="1">6.3.1.-</ecNumber>
    </submittedName>
</protein>
<dbReference type="Proteomes" id="UP001375539">
    <property type="component" value="Unassembled WGS sequence"/>
</dbReference>
<reference evidence="1" key="1">
    <citation type="submission" date="2024-03" db="EMBL/GenBank/DDBJ databases">
        <title>Novel Streptomyces species of biotechnological and ecological value are a feature of Machair soil.</title>
        <authorList>
            <person name="Prole J.R."/>
            <person name="Goodfellow M."/>
            <person name="Allenby N."/>
            <person name="Ward A.C."/>
        </authorList>
    </citation>
    <scope>NUCLEOTIDE SEQUENCE</scope>
    <source>
        <strain evidence="1">MS1.AVA.4</strain>
    </source>
</reference>
<organism evidence="1 2">
    <name type="scientific">Streptomyces pratisoli</name>
    <dbReference type="NCBI Taxonomy" id="3139917"/>
    <lineage>
        <taxon>Bacteria</taxon>
        <taxon>Bacillati</taxon>
        <taxon>Actinomycetota</taxon>
        <taxon>Actinomycetes</taxon>
        <taxon>Kitasatosporales</taxon>
        <taxon>Streptomycetaceae</taxon>
        <taxon>Streptomyces</taxon>
    </lineage>
</organism>
<dbReference type="EC" id="6.3.1.-" evidence="1"/>
<gene>
    <name evidence="1" type="ORF">WKI58_05425</name>
</gene>
<name>A0ACC6QC08_9ACTN</name>
<keyword evidence="2" id="KW-1185">Reference proteome</keyword>
<comment type="caution">
    <text evidence="1">The sequence shown here is derived from an EMBL/GenBank/DDBJ whole genome shotgun (WGS) entry which is preliminary data.</text>
</comment>
<proteinExistence type="predicted"/>
<keyword evidence="1" id="KW-0436">Ligase</keyword>
<dbReference type="EMBL" id="JBBKAI010000002">
    <property type="protein sequence ID" value="MEJ8655973.1"/>
    <property type="molecule type" value="Genomic_DNA"/>
</dbReference>
<accession>A0ACC6QC08</accession>